<evidence type="ECO:0000313" key="1">
    <source>
        <dbReference type="EMBL" id="GJD51280.1"/>
    </source>
</evidence>
<reference evidence="1" key="2">
    <citation type="submission" date="2021-08" db="EMBL/GenBank/DDBJ databases">
        <authorList>
            <person name="Tani A."/>
            <person name="Ola A."/>
            <person name="Ogura Y."/>
            <person name="Katsura K."/>
            <person name="Hayashi T."/>
        </authorList>
    </citation>
    <scope>NUCLEOTIDE SEQUENCE</scope>
    <source>
        <strain evidence="1">KCTC 52305</strain>
    </source>
</reference>
<comment type="caution">
    <text evidence="1">The sequence shown here is derived from an EMBL/GenBank/DDBJ whole genome shotgun (WGS) entry which is preliminary data.</text>
</comment>
<accession>A0ABQ4R2U4</accession>
<protein>
    <recommendedName>
        <fullName evidence="3">DNA primase</fullName>
    </recommendedName>
</protein>
<dbReference type="Gene3D" id="3.90.580.10">
    <property type="entry name" value="Zinc finger, CHC2-type domain"/>
    <property type="match status" value="1"/>
</dbReference>
<dbReference type="EMBL" id="BPQH01000012">
    <property type="protein sequence ID" value="GJD51280.1"/>
    <property type="molecule type" value="Genomic_DNA"/>
</dbReference>
<sequence>MNPPVNFVAVASAALRSAEPICRRVLPGGRVAGAEYVALNPLRADTRAGSLKVNLHTGRWADFATGERGGDLISLVAWRYGVRQIDAARHLATLLSLNLEPR</sequence>
<evidence type="ECO:0008006" key="3">
    <source>
        <dbReference type="Google" id="ProtNLM"/>
    </source>
</evidence>
<dbReference type="InterPro" id="IPR036977">
    <property type="entry name" value="DNA_primase_Znf_CHC2"/>
</dbReference>
<name>A0ABQ4R2U4_9HYPH</name>
<reference evidence="1" key="1">
    <citation type="journal article" date="2021" name="Front. Microbiol.">
        <title>Comprehensive Comparative Genomics and Phenotyping of Methylobacterium Species.</title>
        <authorList>
            <person name="Alessa O."/>
            <person name="Ogura Y."/>
            <person name="Fujitani Y."/>
            <person name="Takami H."/>
            <person name="Hayashi T."/>
            <person name="Sahin N."/>
            <person name="Tani A."/>
        </authorList>
    </citation>
    <scope>NUCLEOTIDE SEQUENCE</scope>
    <source>
        <strain evidence="1">KCTC 52305</strain>
    </source>
</reference>
<dbReference type="SUPFAM" id="SSF57783">
    <property type="entry name" value="Zinc beta-ribbon"/>
    <property type="match status" value="1"/>
</dbReference>
<keyword evidence="2" id="KW-1185">Reference proteome</keyword>
<evidence type="ECO:0000313" key="2">
    <source>
        <dbReference type="Proteomes" id="UP001055167"/>
    </source>
</evidence>
<proteinExistence type="predicted"/>
<dbReference type="RefSeq" id="WP_128565414.1">
    <property type="nucleotide sequence ID" value="NZ_BPQH01000012.1"/>
</dbReference>
<organism evidence="1 2">
    <name type="scientific">Methylobacterium crusticola</name>
    <dbReference type="NCBI Taxonomy" id="1697972"/>
    <lineage>
        <taxon>Bacteria</taxon>
        <taxon>Pseudomonadati</taxon>
        <taxon>Pseudomonadota</taxon>
        <taxon>Alphaproteobacteria</taxon>
        <taxon>Hyphomicrobiales</taxon>
        <taxon>Methylobacteriaceae</taxon>
        <taxon>Methylobacterium</taxon>
    </lineage>
</organism>
<dbReference type="Proteomes" id="UP001055167">
    <property type="component" value="Unassembled WGS sequence"/>
</dbReference>
<gene>
    <name evidence="1" type="ORF">OPKNFCMD_4034</name>
</gene>